<evidence type="ECO:0000313" key="1">
    <source>
        <dbReference type="EMBL" id="MPC87882.1"/>
    </source>
</evidence>
<evidence type="ECO:0000313" key="2">
    <source>
        <dbReference type="Proteomes" id="UP000324222"/>
    </source>
</evidence>
<gene>
    <name evidence="1" type="ORF">E2C01_082762</name>
</gene>
<dbReference type="EMBL" id="VSRR010075919">
    <property type="protein sequence ID" value="MPC87882.1"/>
    <property type="molecule type" value="Genomic_DNA"/>
</dbReference>
<keyword evidence="2" id="KW-1185">Reference proteome</keyword>
<dbReference type="AlphaFoldDB" id="A0A5B7IVE9"/>
<organism evidence="1 2">
    <name type="scientific">Portunus trituberculatus</name>
    <name type="common">Swimming crab</name>
    <name type="synonym">Neptunus trituberculatus</name>
    <dbReference type="NCBI Taxonomy" id="210409"/>
    <lineage>
        <taxon>Eukaryota</taxon>
        <taxon>Metazoa</taxon>
        <taxon>Ecdysozoa</taxon>
        <taxon>Arthropoda</taxon>
        <taxon>Crustacea</taxon>
        <taxon>Multicrustacea</taxon>
        <taxon>Malacostraca</taxon>
        <taxon>Eumalacostraca</taxon>
        <taxon>Eucarida</taxon>
        <taxon>Decapoda</taxon>
        <taxon>Pleocyemata</taxon>
        <taxon>Brachyura</taxon>
        <taxon>Eubrachyura</taxon>
        <taxon>Portunoidea</taxon>
        <taxon>Portunidae</taxon>
        <taxon>Portuninae</taxon>
        <taxon>Portunus</taxon>
    </lineage>
</organism>
<reference evidence="1 2" key="1">
    <citation type="submission" date="2019-05" db="EMBL/GenBank/DDBJ databases">
        <title>Another draft genome of Portunus trituberculatus and its Hox gene families provides insights of decapod evolution.</title>
        <authorList>
            <person name="Jeong J.-H."/>
            <person name="Song I."/>
            <person name="Kim S."/>
            <person name="Choi T."/>
            <person name="Kim D."/>
            <person name="Ryu S."/>
            <person name="Kim W."/>
        </authorList>
    </citation>
    <scope>NUCLEOTIDE SEQUENCE [LARGE SCALE GENOMIC DNA]</scope>
    <source>
        <tissue evidence="1">Muscle</tissue>
    </source>
</reference>
<comment type="caution">
    <text evidence="1">The sequence shown here is derived from an EMBL/GenBank/DDBJ whole genome shotgun (WGS) entry which is preliminary data.</text>
</comment>
<accession>A0A5B7IVE9</accession>
<name>A0A5B7IVE9_PORTR</name>
<protein>
    <submittedName>
        <fullName evidence="1">Uncharacterized protein</fullName>
    </submittedName>
</protein>
<dbReference type="Proteomes" id="UP000324222">
    <property type="component" value="Unassembled WGS sequence"/>
</dbReference>
<sequence length="134" mass="15100">MHTIKYKNKKHTIVSWEHVSLCLCPSHPVLASISISLVYPLAAHTSDFAKSHAHHHTKQINICNGQYNNESRLILPRYTSEVTTYFSCSVLLSMKGWSAGWERKGGVHQPVTQATRVWKATNGCSRKTFAYVST</sequence>
<proteinExistence type="predicted"/>